<dbReference type="Pfam" id="PF14693">
    <property type="entry name" value="Ribosomal_TL5_C"/>
    <property type="match status" value="1"/>
</dbReference>
<dbReference type="OrthoDB" id="9806411at2"/>
<evidence type="ECO:0000259" key="6">
    <source>
        <dbReference type="Pfam" id="PF01386"/>
    </source>
</evidence>
<dbReference type="CDD" id="cd00495">
    <property type="entry name" value="Ribosomal_L25_TL5_CTC"/>
    <property type="match status" value="1"/>
</dbReference>
<dbReference type="Pfam" id="PF01386">
    <property type="entry name" value="Ribosomal_L25p"/>
    <property type="match status" value="1"/>
</dbReference>
<dbReference type="EMBL" id="CP014525">
    <property type="protein sequence ID" value="AMW34625.1"/>
    <property type="molecule type" value="Genomic_DNA"/>
</dbReference>
<dbReference type="InterPro" id="IPR029751">
    <property type="entry name" value="Ribosomal_L25_dom"/>
</dbReference>
<gene>
    <name evidence="5" type="primary">rplY</name>
    <name evidence="5" type="synonym">ctc</name>
    <name evidence="8" type="ORF">AY555_04895</name>
</gene>
<protein>
    <recommendedName>
        <fullName evidence="5">Large ribosomal subunit protein bL25</fullName>
    </recommendedName>
    <alternativeName>
        <fullName evidence="5">General stress protein CTC</fullName>
    </alternativeName>
</protein>
<dbReference type="AlphaFoldDB" id="A0A143DD37"/>
<dbReference type="NCBIfam" id="NF004128">
    <property type="entry name" value="PRK05618.1-2"/>
    <property type="match status" value="1"/>
</dbReference>
<dbReference type="RefSeq" id="WP_066134166.1">
    <property type="nucleotide sequence ID" value="NZ_CP014525.1"/>
</dbReference>
<evidence type="ECO:0000256" key="4">
    <source>
        <dbReference type="ARBA" id="ARBA00023274"/>
    </source>
</evidence>
<feature type="domain" description="Large ribosomal subunit protein bL25 beta" evidence="7">
    <location>
        <begin position="104"/>
        <end position="188"/>
    </location>
</feature>
<feature type="domain" description="Large ribosomal subunit protein bL25 L25" evidence="6">
    <location>
        <begin position="8"/>
        <end position="95"/>
    </location>
</feature>
<proteinExistence type="inferred from homology"/>
<dbReference type="InterPro" id="IPR037121">
    <property type="entry name" value="Ribosomal_bL25_C"/>
</dbReference>
<dbReference type="InterPro" id="IPR020057">
    <property type="entry name" value="Ribosomal_bL25_b-dom"/>
</dbReference>
<dbReference type="InterPro" id="IPR001021">
    <property type="entry name" value="Ribosomal_bL25_long"/>
</dbReference>
<evidence type="ECO:0000313" key="9">
    <source>
        <dbReference type="Proteomes" id="UP000076066"/>
    </source>
</evidence>
<dbReference type="Gene3D" id="2.170.120.20">
    <property type="entry name" value="Ribosomal protein L25, beta domain"/>
    <property type="match status" value="1"/>
</dbReference>
<dbReference type="NCBIfam" id="TIGR00731">
    <property type="entry name" value="bL25_bact_ctc"/>
    <property type="match status" value="1"/>
</dbReference>
<keyword evidence="2 5" id="KW-0694">RNA-binding</keyword>
<keyword evidence="9" id="KW-1185">Reference proteome</keyword>
<evidence type="ECO:0000256" key="2">
    <source>
        <dbReference type="ARBA" id="ARBA00022884"/>
    </source>
</evidence>
<dbReference type="KEGG" id="hjo:AY555_04895"/>
<dbReference type="GO" id="GO:0006412">
    <property type="term" value="P:translation"/>
    <property type="evidence" value="ECO:0007669"/>
    <property type="project" value="UniProtKB-UniRule"/>
</dbReference>
<evidence type="ECO:0000256" key="3">
    <source>
        <dbReference type="ARBA" id="ARBA00022980"/>
    </source>
</evidence>
<comment type="subunit">
    <text evidence="5">Part of the 50S ribosomal subunit; part of the 5S rRNA/L5/L18/L25 subcomplex. Contacts the 5S rRNA. Binds to the 5S rRNA independently of L5 and L18.</text>
</comment>
<dbReference type="PANTHER" id="PTHR33284:SF1">
    <property type="entry name" value="RIBOSOMAL PROTEIN L25_GLN-TRNA SYNTHETASE, ANTI-CODON-BINDING DOMAIN-CONTAINING PROTEIN"/>
    <property type="match status" value="1"/>
</dbReference>
<dbReference type="GO" id="GO:0022625">
    <property type="term" value="C:cytosolic large ribosomal subunit"/>
    <property type="evidence" value="ECO:0007669"/>
    <property type="project" value="TreeGrafter"/>
</dbReference>
<dbReference type="HAMAP" id="MF_01334">
    <property type="entry name" value="Ribosomal_bL25_CTC"/>
    <property type="match status" value="1"/>
</dbReference>
<keyword evidence="4 5" id="KW-0687">Ribonucleoprotein</keyword>
<keyword evidence="3 5" id="KW-0689">Ribosomal protein</keyword>
<comment type="similarity">
    <text evidence="5">Belongs to the bacterial ribosomal protein bL25 family. CTC subfamily.</text>
</comment>
<dbReference type="Proteomes" id="UP000076066">
    <property type="component" value="Chromosome"/>
</dbReference>
<comment type="function">
    <text evidence="5">This is one of the proteins that binds to the 5S RNA in the ribosome where it forms part of the central protuberance.</text>
</comment>
<dbReference type="STRING" id="1549855.AY555_04895"/>
<dbReference type="InterPro" id="IPR020930">
    <property type="entry name" value="Ribosomal_uL5_bac-type"/>
</dbReference>
<dbReference type="GeneID" id="53316488"/>
<keyword evidence="1 5" id="KW-0699">rRNA-binding</keyword>
<accession>A0A143DD37</accession>
<evidence type="ECO:0000256" key="5">
    <source>
        <dbReference type="HAMAP-Rule" id="MF_01334"/>
    </source>
</evidence>
<reference evidence="8 9" key="1">
    <citation type="submission" date="2016-02" db="EMBL/GenBank/DDBJ databases">
        <title>Complete Genome of H5569, the type strain of the newly described species Haematospirillium jordaniae.</title>
        <authorList>
            <person name="Nicholson A.C."/>
            <person name="Humrighouse B.W."/>
            <person name="Loparov V."/>
            <person name="McQuiston J.R."/>
        </authorList>
    </citation>
    <scope>NUCLEOTIDE SEQUENCE [LARGE SCALE GENOMIC DNA]</scope>
    <source>
        <strain evidence="8 9">H5569</strain>
    </source>
</reference>
<evidence type="ECO:0000256" key="1">
    <source>
        <dbReference type="ARBA" id="ARBA00022730"/>
    </source>
</evidence>
<name>A0A143DD37_9PROT</name>
<dbReference type="PANTHER" id="PTHR33284">
    <property type="entry name" value="RIBOSOMAL PROTEIN L25/GLN-TRNA SYNTHETASE, ANTI-CODON-BINDING DOMAIN-CONTAINING PROTEIN"/>
    <property type="match status" value="1"/>
</dbReference>
<dbReference type="InterPro" id="IPR020056">
    <property type="entry name" value="Rbsml_bL25/Gln-tRNA_synth_N"/>
</dbReference>
<dbReference type="GO" id="GO:0008097">
    <property type="term" value="F:5S rRNA binding"/>
    <property type="evidence" value="ECO:0007669"/>
    <property type="project" value="InterPro"/>
</dbReference>
<dbReference type="NCBIfam" id="NF004612">
    <property type="entry name" value="PRK05943.1"/>
    <property type="match status" value="1"/>
</dbReference>
<sequence length="203" mass="22047">MVDVVTFKVEAREKAGKGAARAVRRQGLVPGVIYGDRQTPVLVQMDPRQLVSALHKSGFYSRQYDLEMPDGTKHRVLAHDVQFHVVTDAPQHIDFLRINRDTPVHADVTVEFVNHDKCPGLKQGGVLNIVRHSIPVIAKADDLPESFRVDLSDVALNASVHISDIAMPAGVRPSVTERDFTIASITAPSGLKSDVAAEAASGE</sequence>
<dbReference type="GO" id="GO:0003735">
    <property type="term" value="F:structural constituent of ribosome"/>
    <property type="evidence" value="ECO:0007669"/>
    <property type="project" value="InterPro"/>
</dbReference>
<dbReference type="InterPro" id="IPR011035">
    <property type="entry name" value="Ribosomal_bL25/Gln-tRNA_synth"/>
</dbReference>
<dbReference type="Gene3D" id="2.40.240.10">
    <property type="entry name" value="Ribosomal Protein L25, Chain P"/>
    <property type="match status" value="1"/>
</dbReference>
<evidence type="ECO:0000313" key="8">
    <source>
        <dbReference type="EMBL" id="AMW34625.1"/>
    </source>
</evidence>
<evidence type="ECO:0000259" key="7">
    <source>
        <dbReference type="Pfam" id="PF14693"/>
    </source>
</evidence>
<dbReference type="SUPFAM" id="SSF50715">
    <property type="entry name" value="Ribosomal protein L25-like"/>
    <property type="match status" value="1"/>
</dbReference>
<organism evidence="8 9">
    <name type="scientific">Haematospirillum jordaniae</name>
    <dbReference type="NCBI Taxonomy" id="1549855"/>
    <lineage>
        <taxon>Bacteria</taxon>
        <taxon>Pseudomonadati</taxon>
        <taxon>Pseudomonadota</taxon>
        <taxon>Alphaproteobacteria</taxon>
        <taxon>Rhodospirillales</taxon>
        <taxon>Novispirillaceae</taxon>
        <taxon>Haematospirillum</taxon>
    </lineage>
</organism>